<gene>
    <name evidence="1" type="ORF">CYMTET_36965</name>
</gene>
<protein>
    <submittedName>
        <fullName evidence="1">Uncharacterized protein</fullName>
    </submittedName>
</protein>
<dbReference type="Proteomes" id="UP001190700">
    <property type="component" value="Unassembled WGS sequence"/>
</dbReference>
<evidence type="ECO:0000313" key="2">
    <source>
        <dbReference type="Proteomes" id="UP001190700"/>
    </source>
</evidence>
<dbReference type="Gene3D" id="1.20.58.1620">
    <property type="match status" value="1"/>
</dbReference>
<sequence length="113" mass="12634">MRVNCFPNRATFVISFFDALGVADGGARGPFAPKPTIGARQQFLLMPYLLSGDPAANEARMAEEFPDDYASWKKKYDKNRITATRTDYEVDFIDAVARVARLGVNYNPDLYSS</sequence>
<name>A0AAE0CEY0_9CHLO</name>
<accession>A0AAE0CEY0</accession>
<dbReference type="AlphaFoldDB" id="A0AAE0CEY0"/>
<reference evidence="1 2" key="1">
    <citation type="journal article" date="2015" name="Genome Biol. Evol.">
        <title>Comparative Genomics of a Bacterivorous Green Alga Reveals Evolutionary Causalities and Consequences of Phago-Mixotrophic Mode of Nutrition.</title>
        <authorList>
            <person name="Burns J.A."/>
            <person name="Paasch A."/>
            <person name="Narechania A."/>
            <person name="Kim E."/>
        </authorList>
    </citation>
    <scope>NUCLEOTIDE SEQUENCE [LARGE SCALE GENOMIC DNA]</scope>
    <source>
        <strain evidence="1 2">PLY_AMNH</strain>
    </source>
</reference>
<comment type="caution">
    <text evidence="1">The sequence shown here is derived from an EMBL/GenBank/DDBJ whole genome shotgun (WGS) entry which is preliminary data.</text>
</comment>
<evidence type="ECO:0000313" key="1">
    <source>
        <dbReference type="EMBL" id="KAK3253798.1"/>
    </source>
</evidence>
<proteinExistence type="predicted"/>
<organism evidence="1 2">
    <name type="scientific">Cymbomonas tetramitiformis</name>
    <dbReference type="NCBI Taxonomy" id="36881"/>
    <lineage>
        <taxon>Eukaryota</taxon>
        <taxon>Viridiplantae</taxon>
        <taxon>Chlorophyta</taxon>
        <taxon>Pyramimonadophyceae</taxon>
        <taxon>Pyramimonadales</taxon>
        <taxon>Pyramimonadaceae</taxon>
        <taxon>Cymbomonas</taxon>
    </lineage>
</organism>
<keyword evidence="2" id="KW-1185">Reference proteome</keyword>
<dbReference type="EMBL" id="LGRX02024633">
    <property type="protein sequence ID" value="KAK3253798.1"/>
    <property type="molecule type" value="Genomic_DNA"/>
</dbReference>